<evidence type="ECO:0000313" key="3">
    <source>
        <dbReference type="Proteomes" id="UP000199017"/>
    </source>
</evidence>
<dbReference type="RefSeq" id="WP_091584428.1">
    <property type="nucleotide sequence ID" value="NZ_FNDU01000005.1"/>
</dbReference>
<proteinExistence type="predicted"/>
<sequence>MVKQNPKLKQMLVRRLLKKHGVDYKSMDLSKKEKEELREVIKEIEENVENFLQKQYTTTQIENNEATEK</sequence>
<keyword evidence="3" id="KW-1185">Reference proteome</keyword>
<accession>A0A1G8ICK6</accession>
<organism evidence="2 3">
    <name type="scientific">Alteribacillus bidgolensis</name>
    <dbReference type="NCBI Taxonomy" id="930129"/>
    <lineage>
        <taxon>Bacteria</taxon>
        <taxon>Bacillati</taxon>
        <taxon>Bacillota</taxon>
        <taxon>Bacilli</taxon>
        <taxon>Bacillales</taxon>
        <taxon>Bacillaceae</taxon>
        <taxon>Alteribacillus</taxon>
    </lineage>
</organism>
<reference evidence="2 3" key="1">
    <citation type="submission" date="2016-10" db="EMBL/GenBank/DDBJ databases">
        <authorList>
            <person name="de Groot N.N."/>
        </authorList>
    </citation>
    <scope>NUCLEOTIDE SEQUENCE [LARGE SCALE GENOMIC DNA]</scope>
    <source>
        <strain evidence="3">P4B,CCM 7963,CECT 7998,DSM 25260,IBRC-M 10614,KCTC 13821</strain>
    </source>
</reference>
<feature type="coiled-coil region" evidence="1">
    <location>
        <begin position="27"/>
        <end position="54"/>
    </location>
</feature>
<dbReference type="AlphaFoldDB" id="A0A1G8ICK6"/>
<dbReference type="EMBL" id="FNDU01000005">
    <property type="protein sequence ID" value="SDI16613.1"/>
    <property type="molecule type" value="Genomic_DNA"/>
</dbReference>
<keyword evidence="2" id="KW-0946">Virion</keyword>
<name>A0A1G8ICK6_9BACI</name>
<evidence type="ECO:0000313" key="2">
    <source>
        <dbReference type="EMBL" id="SDI16613.1"/>
    </source>
</evidence>
<keyword evidence="1" id="KW-0175">Coiled coil</keyword>
<evidence type="ECO:0000256" key="1">
    <source>
        <dbReference type="SAM" id="Coils"/>
    </source>
</evidence>
<dbReference type="Proteomes" id="UP000199017">
    <property type="component" value="Unassembled WGS sequence"/>
</dbReference>
<gene>
    <name evidence="2" type="ORF">SAMN05216352_105135</name>
</gene>
<keyword evidence="2" id="KW-0167">Capsid protein</keyword>
<dbReference type="STRING" id="930129.SAMN05216352_105135"/>
<protein>
    <submittedName>
        <fullName evidence="2">Spore coat protein W</fullName>
    </submittedName>
</protein>